<dbReference type="PANTHER" id="PTHR23053">
    <property type="entry name" value="DLEC1 DELETED IN LUNG AND ESOPHAGEAL CANCER 1"/>
    <property type="match status" value="1"/>
</dbReference>
<feature type="region of interest" description="Disordered" evidence="6">
    <location>
        <begin position="2123"/>
        <end position="2216"/>
    </location>
</feature>
<dbReference type="Pfam" id="PF22544">
    <property type="entry name" value="HYDIN_VesB_CFA65-like_Ig"/>
    <property type="match status" value="3"/>
</dbReference>
<dbReference type="InterPro" id="IPR053879">
    <property type="entry name" value="HYDIN_VesB_CFA65-like_Ig"/>
</dbReference>
<feature type="compositionally biased region" description="Polar residues" evidence="6">
    <location>
        <begin position="2933"/>
        <end position="2947"/>
    </location>
</feature>
<organism evidence="10 11">
    <name type="scientific">Oikopleura dioica</name>
    <name type="common">Tunicate</name>
    <dbReference type="NCBI Taxonomy" id="34765"/>
    <lineage>
        <taxon>Eukaryota</taxon>
        <taxon>Metazoa</taxon>
        <taxon>Chordata</taxon>
        <taxon>Tunicata</taxon>
        <taxon>Appendicularia</taxon>
        <taxon>Copelata</taxon>
        <taxon>Oikopleuridae</taxon>
        <taxon>Oikopleura</taxon>
    </lineage>
</organism>
<dbReference type="Pfam" id="PF17213">
    <property type="entry name" value="Hydin_ADK"/>
    <property type="match status" value="1"/>
</dbReference>
<evidence type="ECO:0000259" key="9">
    <source>
        <dbReference type="Pfam" id="PF22544"/>
    </source>
</evidence>
<evidence type="ECO:0000256" key="2">
    <source>
        <dbReference type="ARBA" id="ARBA00004496"/>
    </source>
</evidence>
<keyword evidence="11" id="KW-1185">Reference proteome</keyword>
<feature type="region of interest" description="Disordered" evidence="6">
    <location>
        <begin position="1872"/>
        <end position="1909"/>
    </location>
</feature>
<feature type="compositionally biased region" description="Basic residues" evidence="6">
    <location>
        <begin position="2128"/>
        <end position="2137"/>
    </location>
</feature>
<feature type="domain" description="HYDIN/VesB/CFA65-like Ig-like" evidence="9">
    <location>
        <begin position="4153"/>
        <end position="4250"/>
    </location>
</feature>
<dbReference type="SUPFAM" id="SSF52540">
    <property type="entry name" value="P-loop containing nucleoside triphosphate hydrolases"/>
    <property type="match status" value="1"/>
</dbReference>
<feature type="compositionally biased region" description="Basic and acidic residues" evidence="6">
    <location>
        <begin position="1881"/>
        <end position="1909"/>
    </location>
</feature>
<dbReference type="EMBL" id="OU015568">
    <property type="protein sequence ID" value="CAG5085228.1"/>
    <property type="molecule type" value="Genomic_DNA"/>
</dbReference>
<dbReference type="PANTHER" id="PTHR23053:SF0">
    <property type="entry name" value="HYDROCEPHALUS-INDUCING PROTEIN HOMOLOG"/>
    <property type="match status" value="1"/>
</dbReference>
<feature type="domain" description="HYDIN/VesB/CFA65-like Ig-like" evidence="9">
    <location>
        <begin position="460"/>
        <end position="559"/>
    </location>
</feature>
<dbReference type="InterPro" id="IPR033305">
    <property type="entry name" value="Hydin-like"/>
</dbReference>
<feature type="region of interest" description="Disordered" evidence="6">
    <location>
        <begin position="2913"/>
        <end position="2947"/>
    </location>
</feature>
<dbReference type="InterPro" id="IPR054090">
    <property type="entry name" value="Cep192_Spd-2-like_dom"/>
</dbReference>
<feature type="region of interest" description="Disordered" evidence="6">
    <location>
        <begin position="1925"/>
        <end position="1944"/>
    </location>
</feature>
<dbReference type="Gene3D" id="2.60.40.10">
    <property type="entry name" value="Immunoglobulins"/>
    <property type="match status" value="21"/>
</dbReference>
<reference evidence="10 11" key="1">
    <citation type="submission" date="2021-04" db="EMBL/GenBank/DDBJ databases">
        <authorList>
            <person name="Bliznina A."/>
        </authorList>
    </citation>
    <scope>NUCLEOTIDE SEQUENCE [LARGE SCALE GENOMIC DNA]</scope>
</reference>
<feature type="compositionally biased region" description="Basic and acidic residues" evidence="6">
    <location>
        <begin position="2921"/>
        <end position="2932"/>
    </location>
</feature>
<evidence type="ECO:0000256" key="1">
    <source>
        <dbReference type="ARBA" id="ARBA00004138"/>
    </source>
</evidence>
<feature type="domain" description="Cep192/Spd-2-like" evidence="8">
    <location>
        <begin position="3182"/>
        <end position="3266"/>
    </location>
</feature>
<evidence type="ECO:0000256" key="4">
    <source>
        <dbReference type="ARBA" id="ARBA00023069"/>
    </source>
</evidence>
<gene>
    <name evidence="10" type="ORF">OKIOD_LOCUS2402</name>
</gene>
<evidence type="ECO:0000259" key="7">
    <source>
        <dbReference type="Pfam" id="PF17213"/>
    </source>
</evidence>
<evidence type="ECO:0000313" key="10">
    <source>
        <dbReference type="EMBL" id="CAG5085228.1"/>
    </source>
</evidence>
<evidence type="ECO:0000256" key="6">
    <source>
        <dbReference type="SAM" id="MobiDB-lite"/>
    </source>
</evidence>
<sequence>MKRSVVISENHSNLPDDLRQSMVSYVVAPRNPVLIKEPENENFEKIKPSQYISSMSLDTNDRFNTNRHMKVPQIVELLELGDKSYQKTCRVDLDQTIFQPYPSDFVFQNFKPFQTYELPLELRNKDAVPRLVRVKAEDSPYFKVIAPPDHAKKVAPGMASTYKLRFIPDAVKDYFHEIIVTSEREKFIIPIKCIGARGVVDFPDVIDVGDSPVKMSREKTLLLRNIGTDTARFTVGFSSAAFSASPSSGELEPGQLMQMTVEFSPLFAMKYEAEMRISYDTGEEIFSDLQGNGISIDARLSHKSISIMPTYIEMANFQIFKIMNNSSETVKYFFSSYALKEDEDIAKTATLESIQAEEDKERKRFLEEQSANPELADKISILTKSFQNQRDLISTDPMVLEEAELEISPVEGIILPGKEMEVHVVFKPDRIGQYKKTVFCDIQGRENRIPLTIEARGIGPQLRLSYDSVNLGKIFVGSKHTYEIVMKNRGEIEGIFSIREKKSEIRNQFSFDPTEGIVMKDGYQLINLSIDAQLLGSFEEEFKFEIDGTNTELSLKVSGEVIAPSMSFELEKLNLGLISTSFEKSTTISLKNISLVPVNFVIKSTAREISFDINEGFLEAEESVELELVYNGDEQKAFEGSVYVDIPNIAERVAVLPIKAQVQSPPVQLTESILDIGCLFLGHEYHASLTLQNDHARLSARYRLLPPVDASLKVESFYPEGCVDPDSNFVVPITVTPSKLGAFNNTVGLKMAGIDEPLMTTITGTVAGPVLIPIETKVDLGNVKVLVPQKNPHKITLQNESPIPAKISVSMRKDQNIWKLEYPEIVEPESHAEILINAVLDDTLDFRDEMVIDVEHANQIIIPVRAKGIGTTIVARPALGGPKAGLDLGCQFATREFGKEITFTNFGRRHHALTWFVAGYERLSQRDINERRAYEERKRSKDVKFKSAPDLPPPPQSIFELSKMDFELEPGQSIKVKLLGLSPEPGTVRETLQCHAVIGRKKGRERIFSIPIHCQFIEPVLLISQKKLEFRFDKDTKDELQDVEGSTEITNSGDVDLRFDLKTVSPFYVGKVGEKCVSHILSPGQTVEVNVVFHTGFQKHYRSSQTISQLLIDYKDHPSKDVVELVGELNFPNIEFNHADINFGPIRNGTEKAAVVTMSNKSPMTTEYRWWFEIDDELGVFSNRKEQQDALVRSASGLGTSAPSREATNTDGTEPELADLARDLPGIDDVFDIRPIFGKLEPGEQIQTTILFNGHQDINALCRAVCEVDGGPQYELNIAGASADVRYSVSSETIKFGKVMFDSLAERQFTLKNTSLVPFDFSLLGGIKDLSAINHDEFFISPTHGHLGSFEEAKITIIYLPGFPHNFEKAFSLIVADFLPAEMKITGNAVFPRISLDLPRKGGDEDLSAIIDHIRGDMEKERPDISEREIELEAERLIISAKAQDMPAHELMIYQKRPPFYLADYELDLGPVILGDVRKALIRIDNFGDMPVAFAPDVRELDNFGFFCEVSRIGKMEPGHTVSVEITFDPRSVDLPVGQVGPVCVPIQIERGPVVNLHIKALVTMPRLLATLDKQNTPEPRINVAFGEVECGRVKVVTVQLYNELQVESSWKWQKYKDKRFFIDPRLPLHQKKALKEAQKPLPRIFQVFPEEGILAPGERSTVQVEFMPTEESTFEENLLIFVDNSTQRMEFNVSGSGVCPSLIFSKSPIELGPIMPDSAGATETFSIKNNSKVEVEFYSLDFDEKYLKEEEMIRNLAEKNFNAFQNVRMPTRRPGQSLPFIEYIKEETPPSVSEDDELIKTEPKDPLELALEKHSGIDNSPEGLAARNRLGFSGIIWGAPFSGKSTLAKQMSEKYDTVVVTIDEILASAVQSPKSAASKTAREKCEEESRRLEQERMNALESEDTTKEAPALRDDASVMTMRTGVTQNTSKPSRRGGKVKNIPEEPKVQSLLPQKNIERLESELTDAAEANRPLVSTVLPVDLAAEIISEKLQEKEFYKGVIFDGIESSFLTKLKDSMEVLLKALNNRKHLRVFHLPLTMADYLERVKKAKRKAEEEEAERVRKEMEMIRDMTEDEYDALPEEEQKRIDNIRLAKKKERIAEEKRIAEKKREEAERLAELQAESAKKKGKGSKLHLNKSDSTKSSAPRARLNSRQSRVTDDQPGLSRASSSMGENSTAPPPTRDRVLSRAESVASSLHLGRRKGRKISEQTDLPEQSPAEKLIALRFFNAAETQLEPSDKVEWILKYWNMVEQDVISQVKQTQEDESPKKVKSRLKPEEIKAEEERIAAEIENELKKEEVGVIMIEIEAECEPPSLEKIYEQLPTVEEVDDDLGLGVNGPPIPEPIEFTVVPKPQRRQPPYYDKPKFFDLIALNQDDPNIHSDDRIQESLTESVMTEASDKPSSSSKKNRGKGRGSSNASRAKTDRPTPSPLPEAETQPEDKFYRLQDYRWVLQPGEEVTLRVKFDCNKVGTIDRELSFETVSTRQVFKIAVRGVCVFPDIVRDIKKIFMPPKSVESSDGIVRPVGTLVEKKKKTIVKFEPALIGKMESKEKDSGAAKFKIVNSGPLESEVTFAMKKGDSVFTLEPFNMNLAPFEKKILTINAFPKSSGTHDDALIVCVSDNPVPAIFPVQVTGVRPEVQISWNGEGKPINFGKVLLHRLSSQILHLFNPTDLPINWRIEGLDNLGDEFSRNCDSGTINPKETFDFILDFRALKAQNHKRNIRLVVSDTDNIIGDCQSETIPVFAEAYDVAMDMSFPKGCDGGLEFGTIKVHDEMKQVCTLKNRGRYEISFKFTLEDHLFNSELSRFFKIMPQQGSLLPNDRPMQVNIVFNPPEEFHLANLPIIKCHVIEAVIGETIAAIPIKVSARSVFSQYVITPSKDVNFGPVPYGNHKRSFEIENHGEFDFKFAISKLVKPGSPPKSERPKRTKDSRQSSAQSRRPGQLTREQTQVMKLAHGPFIISPGYGNVPVGGSIVINVDCNVEASKKFEEFIAIEIADRDVRKSPAGINYKLIAEGCQPVIDTKNIEAIFEEHRILHSIEEAIHLPLFDLQCGIYGQMESQFNFPFSTVGVPNSVRFKILNPSKLPCDFVASVKPLIPKDRQRVSDSFEFDPPRGQITPHGSVFVTVTVKPKAIGEYCALFEAAVEGAPKAKPLVFTMKAEAYLPRVELVHPAANPTDGMRRLNFRNAMIGEMTSTNIQLRNTGRLPARARLAISDSPAFKIMDKEEIINERTDVCLNQGETKILEVFFCPADIGNFEAELAMKIINNDFEISEALLFGECIQPDVMLTNLPSLPTNLLGKYSQAALDFGGIAINETQRKSFTISNNLNSAVRFEWDEHHAISFEPSVGHIPAKSTIDILVALQSSETIELDGDVVECTILPIIYEEESSTVQWDDRLKIIKWIDGKNASGGRTKEKVIETEEEPKYETNGDARALPIYVSGIVDYSRPELEIEEVNFSQVELFNQTRKEITLKNTGSTIVDFTFDLVDRNTGESLRPSTASRSHIHTAVPFNMRDPVFSLHPDSGRLKEGESMQISVFFNPTEKKDYDMTAFCRVPNMENSGALTMALSGSGFTPGVQFMLPEVHSPHFNKHKVSLERINEEQLLVKLEPVGLGKKYITSIWILNSTGDDLPWSLTKRIGNNTDADESLVCNTPSGSLLSGRKQILKFEYSSKISKKSIETWIFKAGHIEQVISVQAMPREPVLIVDTTHISFPDLIANHTQKKSFKIVNPDPTPVKFKINDDPKATQAAGWDLQLSEKSGIIQPKESIEVEVSVRTKFPGELAHPLNILVDGKISPLSVYVKAFAHEMSVNISSHEENGMSVMFNPKVKNPINFGVVEVNTKVMRTLKISNQSEHAVAIDINLPKKFRRQVQLAFQNDLVIPPLETVEGILTYSPTRPGSTLDGCDLKIQVQFGETFNIAVRGSARCPPVLFNPSQLDFGSRFIYEPGMPTYKTQIQISNPSDQQISLDLAKSEASSWIEVDFKPIVLEPKKSTNVFVSFKPKAAQEFSEEIVFIVNGASEFKLPVTGTGVNLSIGLKTKLKDSELKLGARQLGAIARKKLTIVNRSVVPVDFHLQMNSKEEVLQDSRTFYLTGFIPGEAIHLEPRKTREIEVVFAPKTRIQQFKTDIILEAYGQLKKLVTVSGSCVARSMELDLDAIPFGPIIQGSTSEKRVMIKNTGDIGASFKWDTAALGKYFTISPAKGYLSPGTQQPLVVVFAPKNVSRDVRAERVRCEIEGLSQPLQLTLTGSSLPPTLTKDAPIIFNATVRTSDTKSITLKNPTNQRWSVRVQLRGAYAHFWQPESDLLIIEPQLQRSMNFTYTPMEMTSSSHKHEANLFFQLPDGQGQAYVFQGISEPPKLINLPQRDIPAKCAYEEKIRVENWLKKTQRLAVEIEPIKPEKFDASLVVDGKNHIDLGSLETRAYTLRVSSFKEGLVSAKVTFRNPSTGEFIAYQVNFKFTQPKPQSETIKLSSQVRQLVSHTVSIPNPLPKEVVFTWDSKLADIIVPPTFHVPPLSTGSCTFDYQPLKTGQTEGTITCFTPELGAFHFPLLLTAKLADPEPVVSFSAPLGSSQTKTIRIRSYTRQKTDFIIKCSSPQFMHEKSVSAPQSPPNGTEITFEVTFEPTQIGRQNCYITLNSNAGGEYEIPLVSECTVPQPLGPFSLRAKTQIPISFKNVFAESVEFHFATANGLFTVNKKKETIKSKKSFSLLVGFEGSPTDEIVTSKLIITRKDMPGIAWEMYLRGSNEKI</sequence>
<feature type="domain" description="Hydin adenylate kinase-like" evidence="7">
    <location>
        <begin position="1836"/>
        <end position="2007"/>
    </location>
</feature>
<proteinExistence type="predicted"/>
<comment type="subcellular location">
    <subcellularLocation>
        <location evidence="1">Cell projection</location>
        <location evidence="1">Cilium</location>
    </subcellularLocation>
    <subcellularLocation>
        <location evidence="2">Cytoplasm</location>
    </subcellularLocation>
</comment>
<evidence type="ECO:0000256" key="5">
    <source>
        <dbReference type="ARBA" id="ARBA00023273"/>
    </source>
</evidence>
<dbReference type="Pfam" id="PF22073">
    <property type="entry name" value="Cep192_D4"/>
    <property type="match status" value="1"/>
</dbReference>
<feature type="domain" description="HYDIN/VesB/CFA65-like Ig-like" evidence="9">
    <location>
        <begin position="199"/>
        <end position="292"/>
    </location>
</feature>
<accession>A0ABN7RSP3</accession>
<feature type="compositionally biased region" description="Polar residues" evidence="6">
    <location>
        <begin position="1197"/>
        <end position="1212"/>
    </location>
</feature>
<evidence type="ECO:0000256" key="3">
    <source>
        <dbReference type="ARBA" id="ARBA00022490"/>
    </source>
</evidence>
<feature type="compositionally biased region" description="Polar residues" evidence="6">
    <location>
        <begin position="2168"/>
        <end position="2178"/>
    </location>
</feature>
<dbReference type="InterPro" id="IPR033768">
    <property type="entry name" value="Hydin_ADK"/>
</dbReference>
<evidence type="ECO:0000259" key="8">
    <source>
        <dbReference type="Pfam" id="PF22073"/>
    </source>
</evidence>
<dbReference type="InterPro" id="IPR013783">
    <property type="entry name" value="Ig-like_fold"/>
</dbReference>
<dbReference type="Proteomes" id="UP001158576">
    <property type="component" value="Chromosome PAR"/>
</dbReference>
<keyword evidence="4" id="KW-0969">Cilium</keyword>
<name>A0ABN7RSP3_OIKDI</name>
<feature type="region of interest" description="Disordered" evidence="6">
    <location>
        <begin position="1194"/>
        <end position="1213"/>
    </location>
</feature>
<evidence type="ECO:0000313" key="11">
    <source>
        <dbReference type="Proteomes" id="UP001158576"/>
    </source>
</evidence>
<feature type="region of interest" description="Disordered" evidence="6">
    <location>
        <begin position="2393"/>
        <end position="2440"/>
    </location>
</feature>
<protein>
    <submittedName>
        <fullName evidence="10">Oidioi.mRNA.OKI2018_I69.PAR.g10844.t3.cds</fullName>
    </submittedName>
</protein>
<dbReference type="Gene3D" id="3.40.50.300">
    <property type="entry name" value="P-loop containing nucleotide triphosphate hydrolases"/>
    <property type="match status" value="1"/>
</dbReference>
<keyword evidence="5" id="KW-0966">Cell projection</keyword>
<dbReference type="InterPro" id="IPR027417">
    <property type="entry name" value="P-loop_NTPase"/>
</dbReference>
<keyword evidence="3" id="KW-0963">Cytoplasm</keyword>